<dbReference type="Pfam" id="PF07727">
    <property type="entry name" value="RVT_2"/>
    <property type="match status" value="1"/>
</dbReference>
<accession>A0A699K9I3</accession>
<gene>
    <name evidence="2" type="ORF">Tci_652354</name>
</gene>
<dbReference type="AlphaFoldDB" id="A0A699K9I3"/>
<reference evidence="2" key="1">
    <citation type="journal article" date="2019" name="Sci. Rep.">
        <title>Draft genome of Tanacetum cinerariifolium, the natural source of mosquito coil.</title>
        <authorList>
            <person name="Yamashiro T."/>
            <person name="Shiraishi A."/>
            <person name="Satake H."/>
            <person name="Nakayama K."/>
        </authorList>
    </citation>
    <scope>NUCLEOTIDE SEQUENCE</scope>
</reference>
<feature type="domain" description="Reverse transcriptase Ty1/copia-type" evidence="1">
    <location>
        <begin position="14"/>
        <end position="90"/>
    </location>
</feature>
<name>A0A699K9I3_TANCI</name>
<comment type="caution">
    <text evidence="2">The sequence shown here is derived from an EMBL/GenBank/DDBJ whole genome shotgun (WGS) entry which is preliminary data.</text>
</comment>
<sequence>MMYQMKYLMMYPKVHKVRHMARLVAKGYAQTYGINYSETFSSVAKISSIRLFISLAATYDWALHQLYVKNAFLHVDLEEEVYMEQPLGFVA</sequence>
<evidence type="ECO:0000313" key="2">
    <source>
        <dbReference type="EMBL" id="GFA80382.1"/>
    </source>
</evidence>
<dbReference type="InterPro" id="IPR013103">
    <property type="entry name" value="RVT_2"/>
</dbReference>
<dbReference type="EMBL" id="BKCJ010491075">
    <property type="protein sequence ID" value="GFA80382.1"/>
    <property type="molecule type" value="Genomic_DNA"/>
</dbReference>
<proteinExistence type="predicted"/>
<evidence type="ECO:0000259" key="1">
    <source>
        <dbReference type="Pfam" id="PF07727"/>
    </source>
</evidence>
<organism evidence="2">
    <name type="scientific">Tanacetum cinerariifolium</name>
    <name type="common">Dalmatian daisy</name>
    <name type="synonym">Chrysanthemum cinerariifolium</name>
    <dbReference type="NCBI Taxonomy" id="118510"/>
    <lineage>
        <taxon>Eukaryota</taxon>
        <taxon>Viridiplantae</taxon>
        <taxon>Streptophyta</taxon>
        <taxon>Embryophyta</taxon>
        <taxon>Tracheophyta</taxon>
        <taxon>Spermatophyta</taxon>
        <taxon>Magnoliopsida</taxon>
        <taxon>eudicotyledons</taxon>
        <taxon>Gunneridae</taxon>
        <taxon>Pentapetalae</taxon>
        <taxon>asterids</taxon>
        <taxon>campanulids</taxon>
        <taxon>Asterales</taxon>
        <taxon>Asteraceae</taxon>
        <taxon>Asteroideae</taxon>
        <taxon>Anthemideae</taxon>
        <taxon>Anthemidinae</taxon>
        <taxon>Tanacetum</taxon>
    </lineage>
</organism>
<protein>
    <submittedName>
        <fullName evidence="2">Retrovirus-related Pol polyprotein from transposon TNT 1-94</fullName>
    </submittedName>
</protein>